<dbReference type="Proteomes" id="UP001359886">
    <property type="component" value="Unassembled WGS sequence"/>
</dbReference>
<keyword evidence="1" id="KW-0732">Signal</keyword>
<dbReference type="AlphaFoldDB" id="A0AAW9R8U9"/>
<name>A0AAW9R8U9_9GAMM</name>
<evidence type="ECO:0000256" key="1">
    <source>
        <dbReference type="SAM" id="SignalP"/>
    </source>
</evidence>
<feature type="signal peptide" evidence="1">
    <location>
        <begin position="1"/>
        <end position="23"/>
    </location>
</feature>
<keyword evidence="3" id="KW-0449">Lipoprotein</keyword>
<comment type="caution">
    <text evidence="3">The sequence shown here is derived from an EMBL/GenBank/DDBJ whole genome shotgun (WGS) entry which is preliminary data.</text>
</comment>
<evidence type="ECO:0000313" key="4">
    <source>
        <dbReference type="Proteomes" id="UP001359886"/>
    </source>
</evidence>
<dbReference type="InterPro" id="IPR005586">
    <property type="entry name" value="ABC_trans_aux"/>
</dbReference>
<organism evidence="3 4">
    <name type="scientific">Elongatibacter sediminis</name>
    <dbReference type="NCBI Taxonomy" id="3119006"/>
    <lineage>
        <taxon>Bacteria</taxon>
        <taxon>Pseudomonadati</taxon>
        <taxon>Pseudomonadota</taxon>
        <taxon>Gammaproteobacteria</taxon>
        <taxon>Chromatiales</taxon>
        <taxon>Wenzhouxiangellaceae</taxon>
        <taxon>Elongatibacter</taxon>
    </lineage>
</organism>
<dbReference type="Gene3D" id="3.40.50.10610">
    <property type="entry name" value="ABC-type transport auxiliary lipoprotein component"/>
    <property type="match status" value="1"/>
</dbReference>
<reference evidence="3 4" key="1">
    <citation type="submission" date="2024-02" db="EMBL/GenBank/DDBJ databases">
        <title>A novel Wenzhouxiangellaceae bacterium, isolated from coastal sediments.</title>
        <authorList>
            <person name="Du Z.-J."/>
            <person name="Ye Y.-Q."/>
            <person name="Zhang X.-Y."/>
        </authorList>
    </citation>
    <scope>NUCLEOTIDE SEQUENCE [LARGE SCALE GENOMIC DNA]</scope>
    <source>
        <strain evidence="3 4">CH-27</strain>
    </source>
</reference>
<keyword evidence="4" id="KW-1185">Reference proteome</keyword>
<sequence length="202" mass="21634">MTTRTVFRALMPALAGLLLTACGGVLESQKPARQTYLLQPPDPVAGTLAEGVTLNLAVSAVPGLDTDRILALGPDARLNPVANVRWADHLPEVMTSVIRRTLADSGQFERVNTDTLAHPGDWQLDIELQAFYGMQSGDGSISRVRLLMDAIVSCGERRERLRMNEEAPAGGSNVARLVAAHQQALDRALRSLPARLATACSG</sequence>
<dbReference type="Pfam" id="PF03886">
    <property type="entry name" value="ABC_trans_aux"/>
    <property type="match status" value="1"/>
</dbReference>
<evidence type="ECO:0000259" key="2">
    <source>
        <dbReference type="Pfam" id="PF03886"/>
    </source>
</evidence>
<feature type="domain" description="ABC-type transport auxiliary lipoprotein component" evidence="2">
    <location>
        <begin position="36"/>
        <end position="190"/>
    </location>
</feature>
<dbReference type="EMBL" id="JAZHOG010000013">
    <property type="protein sequence ID" value="MEJ8569322.1"/>
    <property type="molecule type" value="Genomic_DNA"/>
</dbReference>
<evidence type="ECO:0000313" key="3">
    <source>
        <dbReference type="EMBL" id="MEJ8569322.1"/>
    </source>
</evidence>
<feature type="chain" id="PRO_5043454785" evidence="1">
    <location>
        <begin position="24"/>
        <end position="202"/>
    </location>
</feature>
<gene>
    <name evidence="3" type="ORF">V3330_16980</name>
</gene>
<dbReference type="RefSeq" id="WP_354696645.1">
    <property type="nucleotide sequence ID" value="NZ_JAZHOG010000013.1"/>
</dbReference>
<dbReference type="PROSITE" id="PS51257">
    <property type="entry name" value="PROKAR_LIPOPROTEIN"/>
    <property type="match status" value="1"/>
</dbReference>
<dbReference type="SUPFAM" id="SSF159594">
    <property type="entry name" value="XCC0632-like"/>
    <property type="match status" value="1"/>
</dbReference>
<protein>
    <submittedName>
        <fullName evidence="3">ABC-type transport auxiliary lipoprotein family protein</fullName>
    </submittedName>
</protein>
<proteinExistence type="predicted"/>
<accession>A0AAW9R8U9</accession>